<dbReference type="STRING" id="1395513.P343_07780"/>
<protein>
    <submittedName>
        <fullName evidence="1">Uncharacterized protein</fullName>
    </submittedName>
</protein>
<evidence type="ECO:0000313" key="1">
    <source>
        <dbReference type="EMBL" id="EST12205.1"/>
    </source>
</evidence>
<gene>
    <name evidence="1" type="ORF">P343_07780</name>
</gene>
<proteinExistence type="predicted"/>
<evidence type="ECO:0000313" key="2">
    <source>
        <dbReference type="Proteomes" id="UP000018296"/>
    </source>
</evidence>
<accession>V6IXZ6</accession>
<dbReference type="PATRIC" id="fig|1395513.3.peg.1579"/>
<comment type="caution">
    <text evidence="1">The sequence shown here is derived from an EMBL/GenBank/DDBJ whole genome shotgun (WGS) entry which is preliminary data.</text>
</comment>
<sequence>MTIILILIMVFLVWSALNSWISWQPEEMKNNDKIVFVDFNRK</sequence>
<dbReference type="AlphaFoldDB" id="V6IXZ6"/>
<organism evidence="1 2">
    <name type="scientific">Sporolactobacillus laevolacticus DSM 442</name>
    <dbReference type="NCBI Taxonomy" id="1395513"/>
    <lineage>
        <taxon>Bacteria</taxon>
        <taxon>Bacillati</taxon>
        <taxon>Bacillota</taxon>
        <taxon>Bacilli</taxon>
        <taxon>Bacillales</taxon>
        <taxon>Sporolactobacillaceae</taxon>
        <taxon>Sporolactobacillus</taxon>
    </lineage>
</organism>
<dbReference type="EMBL" id="AWTC01000006">
    <property type="protein sequence ID" value="EST12205.1"/>
    <property type="molecule type" value="Genomic_DNA"/>
</dbReference>
<reference evidence="1 2" key="1">
    <citation type="journal article" date="2013" name="Genome Announc.">
        <title>Genome Sequence of Sporolactobacillus laevolacticus DSM442, an Efficient Polymer-Grade D-Lactate Producer from Agricultural Waste Cottonseed as a Nitrogen Source.</title>
        <authorList>
            <person name="Wang H."/>
            <person name="Wang L."/>
            <person name="Ju J."/>
            <person name="Yu B."/>
            <person name="Ma Y."/>
        </authorList>
    </citation>
    <scope>NUCLEOTIDE SEQUENCE [LARGE SCALE GENOMIC DNA]</scope>
    <source>
        <strain evidence="1 2">DSM 442</strain>
    </source>
</reference>
<keyword evidence="2" id="KW-1185">Reference proteome</keyword>
<name>V6IXZ6_9BACL</name>
<dbReference type="Proteomes" id="UP000018296">
    <property type="component" value="Unassembled WGS sequence"/>
</dbReference>